<dbReference type="Gene3D" id="3.40.1260.10">
    <property type="entry name" value="DsrEFH-like"/>
    <property type="match status" value="1"/>
</dbReference>
<feature type="signal peptide" evidence="1">
    <location>
        <begin position="1"/>
        <end position="21"/>
    </location>
</feature>
<dbReference type="PANTHER" id="PTHR37691">
    <property type="entry name" value="BLR3518 PROTEIN"/>
    <property type="match status" value="1"/>
</dbReference>
<protein>
    <submittedName>
        <fullName evidence="2">Uncharacterized protein</fullName>
    </submittedName>
</protein>
<organism evidence="2 3">
    <name type="scientific">Lacibacter luteus</name>
    <dbReference type="NCBI Taxonomy" id="2508719"/>
    <lineage>
        <taxon>Bacteria</taxon>
        <taxon>Pseudomonadati</taxon>
        <taxon>Bacteroidota</taxon>
        <taxon>Chitinophagia</taxon>
        <taxon>Chitinophagales</taxon>
        <taxon>Chitinophagaceae</taxon>
        <taxon>Lacibacter</taxon>
    </lineage>
</organism>
<dbReference type="InterPro" id="IPR027396">
    <property type="entry name" value="DsrEFH-like"/>
</dbReference>
<dbReference type="Pfam" id="PF02635">
    <property type="entry name" value="DsrE"/>
    <property type="match status" value="1"/>
</dbReference>
<evidence type="ECO:0000313" key="2">
    <source>
        <dbReference type="EMBL" id="RXK60920.1"/>
    </source>
</evidence>
<evidence type="ECO:0000313" key="3">
    <source>
        <dbReference type="Proteomes" id="UP000290204"/>
    </source>
</evidence>
<dbReference type="SUPFAM" id="SSF75169">
    <property type="entry name" value="DsrEFH-like"/>
    <property type="match status" value="1"/>
</dbReference>
<keyword evidence="1" id="KW-0732">Signal</keyword>
<sequence>MKGLRLLFVSFLLAGASQLKAQEKIVWEIASGDTVHQRILFRQINNVLTAAPDTKIEVVFHSLAIFAVLKDTGYFKEQILQAHKRGVVIAVCNNSLKSRNISKDRVIPEAVIVPVSILEIAGKQREGWSYIKAE</sequence>
<dbReference type="InterPro" id="IPR003787">
    <property type="entry name" value="Sulphur_relay_DsrE/F-like"/>
</dbReference>
<comment type="caution">
    <text evidence="2">The sequence shown here is derived from an EMBL/GenBank/DDBJ whole genome shotgun (WGS) entry which is preliminary data.</text>
</comment>
<dbReference type="OrthoDB" id="678766at2"/>
<feature type="chain" id="PRO_5020867552" evidence="1">
    <location>
        <begin position="22"/>
        <end position="134"/>
    </location>
</feature>
<dbReference type="RefSeq" id="WP_129130881.1">
    <property type="nucleotide sequence ID" value="NZ_SDHW01000002.1"/>
</dbReference>
<proteinExistence type="predicted"/>
<keyword evidence="3" id="KW-1185">Reference proteome</keyword>
<dbReference type="PANTHER" id="PTHR37691:SF1">
    <property type="entry name" value="BLR3518 PROTEIN"/>
    <property type="match status" value="1"/>
</dbReference>
<dbReference type="AlphaFoldDB" id="A0A4Q1CJX0"/>
<dbReference type="EMBL" id="SDHW01000002">
    <property type="protein sequence ID" value="RXK60920.1"/>
    <property type="molecule type" value="Genomic_DNA"/>
</dbReference>
<name>A0A4Q1CJX0_9BACT</name>
<accession>A0A4Q1CJX0</accession>
<dbReference type="Proteomes" id="UP000290204">
    <property type="component" value="Unassembled WGS sequence"/>
</dbReference>
<evidence type="ECO:0000256" key="1">
    <source>
        <dbReference type="SAM" id="SignalP"/>
    </source>
</evidence>
<gene>
    <name evidence="2" type="ORF">ESA94_10720</name>
</gene>
<reference evidence="2 3" key="1">
    <citation type="submission" date="2019-01" db="EMBL/GenBank/DDBJ databases">
        <title>Lacibacter sp. strain TTM-7.</title>
        <authorList>
            <person name="Chen W.-M."/>
        </authorList>
    </citation>
    <scope>NUCLEOTIDE SEQUENCE [LARGE SCALE GENOMIC DNA]</scope>
    <source>
        <strain evidence="2 3">TTM-7</strain>
    </source>
</reference>